<proteinExistence type="predicted"/>
<protein>
    <submittedName>
        <fullName evidence="1">Uncharacterized protein</fullName>
    </submittedName>
</protein>
<dbReference type="EMBL" id="BSSQ01000030">
    <property type="protein sequence ID" value="GLX71371.1"/>
    <property type="molecule type" value="Genomic_DNA"/>
</dbReference>
<dbReference type="RefSeq" id="WP_284242173.1">
    <property type="nucleotide sequence ID" value="NZ_BSSQ01000030.1"/>
</dbReference>
<evidence type="ECO:0000313" key="1">
    <source>
        <dbReference type="EMBL" id="GLX71371.1"/>
    </source>
</evidence>
<sequence length="191" mass="21462">MKSNLISIIVAAVLVCGLVASHYSEEEQEPVLTSFKSASLSNKRYTSFEVDYMDAVMTLKELKNDSDLIINGKLLSQREYGEFSILSTVKVIAQRKGNVESRTIDILQVGTPGMGTILVPNKSYLLFLGKQLDAEDNIYFIKGGQQGIGEIVKNNELFFYDRTLQQDFESHYQKTTAKKTLSAFNKWLGQN</sequence>
<gene>
    <name evidence="1" type="ORF">MU1_57210</name>
</gene>
<dbReference type="Proteomes" id="UP001157114">
    <property type="component" value="Unassembled WGS sequence"/>
</dbReference>
<accession>A0ABQ6GKA9</accession>
<reference evidence="1 2" key="1">
    <citation type="submission" date="2023-03" db="EMBL/GenBank/DDBJ databases">
        <title>Draft genome sequence of the bacteria which degrade cell wall of Tricholomamatutake.</title>
        <authorList>
            <person name="Konishi Y."/>
            <person name="Fukuta Y."/>
            <person name="Shirasaka N."/>
        </authorList>
    </citation>
    <scope>NUCLEOTIDE SEQUENCE [LARGE SCALE GENOMIC DNA]</scope>
    <source>
        <strain evidence="2">mu1</strain>
    </source>
</reference>
<keyword evidence="2" id="KW-1185">Reference proteome</keyword>
<comment type="caution">
    <text evidence="1">The sequence shown here is derived from an EMBL/GenBank/DDBJ whole genome shotgun (WGS) entry which is preliminary data.</text>
</comment>
<organism evidence="1 2">
    <name type="scientific">Paenibacillus glycanilyticus</name>
    <dbReference type="NCBI Taxonomy" id="126569"/>
    <lineage>
        <taxon>Bacteria</taxon>
        <taxon>Bacillati</taxon>
        <taxon>Bacillota</taxon>
        <taxon>Bacilli</taxon>
        <taxon>Bacillales</taxon>
        <taxon>Paenibacillaceae</taxon>
        <taxon>Paenibacillus</taxon>
    </lineage>
</organism>
<name>A0ABQ6GKA9_9BACL</name>
<evidence type="ECO:0000313" key="2">
    <source>
        <dbReference type="Proteomes" id="UP001157114"/>
    </source>
</evidence>